<feature type="compositionally biased region" description="Basic and acidic residues" evidence="5">
    <location>
        <begin position="499"/>
        <end position="509"/>
    </location>
</feature>
<dbReference type="Proteomes" id="UP000694888">
    <property type="component" value="Unplaced"/>
</dbReference>
<evidence type="ECO:0000256" key="1">
    <source>
        <dbReference type="ARBA" id="ARBA00022723"/>
    </source>
</evidence>
<comment type="similarity">
    <text evidence="4">Belongs to the PP2C family.</text>
</comment>
<feature type="domain" description="PPM-type phosphatase" evidence="6">
    <location>
        <begin position="11"/>
        <end position="329"/>
    </location>
</feature>
<organism evidence="7 8">
    <name type="scientific">Aplysia californica</name>
    <name type="common">California sea hare</name>
    <dbReference type="NCBI Taxonomy" id="6500"/>
    <lineage>
        <taxon>Eukaryota</taxon>
        <taxon>Metazoa</taxon>
        <taxon>Spiralia</taxon>
        <taxon>Lophotrochozoa</taxon>
        <taxon>Mollusca</taxon>
        <taxon>Gastropoda</taxon>
        <taxon>Heterobranchia</taxon>
        <taxon>Euthyneura</taxon>
        <taxon>Tectipleura</taxon>
        <taxon>Aplysiida</taxon>
        <taxon>Aplysioidea</taxon>
        <taxon>Aplysiidae</taxon>
        <taxon>Aplysia</taxon>
    </lineage>
</organism>
<evidence type="ECO:0000313" key="8">
    <source>
        <dbReference type="RefSeq" id="XP_005101231.1"/>
    </source>
</evidence>
<keyword evidence="2 4" id="KW-0378">Hydrolase</keyword>
<feature type="region of interest" description="Disordered" evidence="5">
    <location>
        <begin position="485"/>
        <end position="509"/>
    </location>
</feature>
<keyword evidence="7" id="KW-1185">Reference proteome</keyword>
<dbReference type="Gene3D" id="3.60.40.10">
    <property type="entry name" value="PPM-type phosphatase domain"/>
    <property type="match status" value="1"/>
</dbReference>
<feature type="region of interest" description="Disordered" evidence="5">
    <location>
        <begin position="630"/>
        <end position="758"/>
    </location>
</feature>
<dbReference type="InterPro" id="IPR036457">
    <property type="entry name" value="PPM-type-like_dom_sf"/>
</dbReference>
<dbReference type="CDD" id="cd00143">
    <property type="entry name" value="PP2Cc"/>
    <property type="match status" value="1"/>
</dbReference>
<evidence type="ECO:0000313" key="7">
    <source>
        <dbReference type="Proteomes" id="UP000694888"/>
    </source>
</evidence>
<feature type="region of interest" description="Disordered" evidence="5">
    <location>
        <begin position="412"/>
        <end position="443"/>
    </location>
</feature>
<feature type="region of interest" description="Disordered" evidence="5">
    <location>
        <begin position="576"/>
        <end position="616"/>
    </location>
</feature>
<name>A0ABM0JTN1_APLCA</name>
<evidence type="ECO:0000256" key="4">
    <source>
        <dbReference type="RuleBase" id="RU003465"/>
    </source>
</evidence>
<evidence type="ECO:0000259" key="6">
    <source>
        <dbReference type="PROSITE" id="PS51746"/>
    </source>
</evidence>
<feature type="compositionally biased region" description="Polar residues" evidence="5">
    <location>
        <begin position="689"/>
        <end position="698"/>
    </location>
</feature>
<feature type="compositionally biased region" description="Acidic residues" evidence="5">
    <location>
        <begin position="576"/>
        <end position="587"/>
    </location>
</feature>
<keyword evidence="3 4" id="KW-0904">Protein phosphatase</keyword>
<dbReference type="InterPro" id="IPR001932">
    <property type="entry name" value="PPM-type_phosphatase-like_dom"/>
</dbReference>
<dbReference type="GeneID" id="101863195"/>
<feature type="compositionally biased region" description="Polar residues" evidence="5">
    <location>
        <begin position="708"/>
        <end position="758"/>
    </location>
</feature>
<keyword evidence="1" id="KW-0479">Metal-binding</keyword>
<dbReference type="SUPFAM" id="SSF81606">
    <property type="entry name" value="PP2C-like"/>
    <property type="match status" value="1"/>
</dbReference>
<dbReference type="PROSITE" id="PS51746">
    <property type="entry name" value="PPM_2"/>
    <property type="match status" value="1"/>
</dbReference>
<feature type="compositionally biased region" description="Polar residues" evidence="5">
    <location>
        <begin position="434"/>
        <end position="443"/>
    </location>
</feature>
<evidence type="ECO:0000256" key="2">
    <source>
        <dbReference type="ARBA" id="ARBA00022801"/>
    </source>
</evidence>
<evidence type="ECO:0000256" key="5">
    <source>
        <dbReference type="SAM" id="MobiDB-lite"/>
    </source>
</evidence>
<reference evidence="8" key="1">
    <citation type="submission" date="2025-08" db="UniProtKB">
        <authorList>
            <consortium name="RefSeq"/>
        </authorList>
    </citation>
    <scope>IDENTIFICATION</scope>
</reference>
<feature type="compositionally biased region" description="Basic residues" evidence="5">
    <location>
        <begin position="659"/>
        <end position="679"/>
    </location>
</feature>
<proteinExistence type="inferred from homology"/>
<feature type="region of interest" description="Disordered" evidence="5">
    <location>
        <begin position="838"/>
        <end position="870"/>
    </location>
</feature>
<dbReference type="SMART" id="SM00332">
    <property type="entry name" value="PP2Cc"/>
    <property type="match status" value="1"/>
</dbReference>
<feature type="compositionally biased region" description="Low complexity" evidence="5">
    <location>
        <begin position="918"/>
        <end position="932"/>
    </location>
</feature>
<accession>A0ABM0JTN1</accession>
<feature type="compositionally biased region" description="Basic residues" evidence="5">
    <location>
        <begin position="1058"/>
        <end position="1068"/>
    </location>
</feature>
<dbReference type="Pfam" id="PF00481">
    <property type="entry name" value="PP2C"/>
    <property type="match status" value="1"/>
</dbReference>
<dbReference type="PANTHER" id="PTHR47992">
    <property type="entry name" value="PROTEIN PHOSPHATASE"/>
    <property type="match status" value="1"/>
</dbReference>
<dbReference type="PROSITE" id="PS01032">
    <property type="entry name" value="PPM_1"/>
    <property type="match status" value="1"/>
</dbReference>
<feature type="region of interest" description="Disordered" evidence="5">
    <location>
        <begin position="1032"/>
        <end position="1068"/>
    </location>
</feature>
<feature type="region of interest" description="Disordered" evidence="5">
    <location>
        <begin position="892"/>
        <end position="932"/>
    </location>
</feature>
<sequence>MTSHRIGVNLRVSGNCDQGARKYMEDNHVIKFLKKDTDDYEFAYFGIFDGHGGPEASAFCRDNLLNEITKYDGFWTDDDEQVLSAIRKGFLDTHNAMWNVLDTWPKTVTGLPSTAGSTATVAIIKQGKLYTGHVGDSGLVLGENDAYATDQFPVQAICVTKEHKPDDPDERLRIEDAGGEVINKSGVPRVVWSRPKTNHKGPIRRSTQIDQIPFLAVARSLGDLWSYDYYTETYVVSPDPDVAVLRLDPTKHRCLILASDGLWNMLTPEETVNMVMDLETQFEQRIINDPNVAVSFWSNPAERLVARALNKWRSKALKADNTSCVVVLVDPLGPSKLTLLKRKRQELLSGGEITPSQINKFSSLPTTSQIKTLATTKTPAETDAMGKHHNRNANCSLSDSHLRITDDSMIQGLDEQDPQGGSTVTKRSYGGQRASYNPGNESVNDSIQFIPEDKPWNLRHSLRKSESGNMSHNASSLRHETSMMKKMHPSSHPPVSRMDTSHGPERFRRGDDSVFTRLVDSKVTSGIPGDREILKDLKRGKASHKYDSSFSAHKNVMSRLIVDEHMGGFDEDVEIEKDSDSEDDEDSIPQPPPSTPCSSEEKAVGGGESDGENSLHSSADVTDLAFSLASDESLESPETSVEERPRTPLSAPAKLSSSRSRRHQISRSAKRKLVVRPGKKVNILKQAAGTKSRSTAASSPLFKVPLNPQKSTGVSSPLTRTSLSLKSSQKVTSKNASTCTSGSRITAEGSSKFQSPPKQVLNMSKSMNEVTPKNKKDAVSSVSCTGLTPDMSLLLTEKRAVGHPAGSVKDISTHYYPILTSNKLDSDCSSTLRSKDDNFMVVDDPDPTTMPSVNPSEPLKQLNKTGPIRKSGSKRWGNFLRASKLGLDNIFHHGSKKGSDNKRTSVSTGKLETELQRAAKVSSTSAKNSSMSTSRLGDLSLVHLPDVTVSHLADVTVDASTLDDGDLTTLSALSAEDSLLSAAVLGRDPAGHHSMLEEGPAGKATKHRKGFLQKTRFTLSRARKAAKKAFFPENHRLFNHKSAGKKRKSDEFLPSPSLKKRRHVEADC</sequence>
<feature type="compositionally biased region" description="Basic residues" evidence="5">
    <location>
        <begin position="1037"/>
        <end position="1047"/>
    </location>
</feature>
<dbReference type="InterPro" id="IPR000222">
    <property type="entry name" value="PP2C_BS"/>
</dbReference>
<evidence type="ECO:0000256" key="3">
    <source>
        <dbReference type="ARBA" id="ARBA00022912"/>
    </source>
</evidence>
<dbReference type="RefSeq" id="XP_005101231.1">
    <property type="nucleotide sequence ID" value="XM_005101174.3"/>
</dbReference>
<gene>
    <name evidence="8" type="primary">LOC101863195</name>
</gene>
<dbReference type="InterPro" id="IPR015655">
    <property type="entry name" value="PP2C"/>
</dbReference>
<protein>
    <submittedName>
        <fullName evidence="8">Uncharacterized protein LOC101863195</fullName>
    </submittedName>
</protein>